<proteinExistence type="predicted"/>
<dbReference type="InterPro" id="IPR029063">
    <property type="entry name" value="SAM-dependent_MTases_sf"/>
</dbReference>
<reference evidence="6 7" key="1">
    <citation type="submission" date="2018-04" db="EMBL/GenBank/DDBJ databases">
        <title>Massilia violaceinigra sp. nov., a novel purple-pigmented bacterium isolated from Tianshan glacier, Xinjiang, China.</title>
        <authorList>
            <person name="Wang H."/>
        </authorList>
    </citation>
    <scope>NUCLEOTIDE SEQUENCE [LARGE SCALE GENOMIC DNA]</scope>
    <source>
        <strain evidence="6 7">B448-2</strain>
    </source>
</reference>
<gene>
    <name evidence="6" type="ORF">C7C56_022695</name>
</gene>
<evidence type="ECO:0000256" key="1">
    <source>
        <dbReference type="ARBA" id="ARBA00022603"/>
    </source>
</evidence>
<keyword evidence="2 6" id="KW-0808">Transferase</keyword>
<dbReference type="PROSITE" id="PS50123">
    <property type="entry name" value="CHER"/>
    <property type="match status" value="1"/>
</dbReference>
<dbReference type="EMBL" id="PXWF02000297">
    <property type="protein sequence ID" value="PWF42493.1"/>
    <property type="molecule type" value="Genomic_DNA"/>
</dbReference>
<evidence type="ECO:0000256" key="4">
    <source>
        <dbReference type="SAM" id="MobiDB-lite"/>
    </source>
</evidence>
<dbReference type="PRINTS" id="PR00996">
    <property type="entry name" value="CHERMTFRASE"/>
</dbReference>
<dbReference type="SMART" id="SM00138">
    <property type="entry name" value="MeTrc"/>
    <property type="match status" value="1"/>
</dbReference>
<dbReference type="Gene3D" id="1.25.40.10">
    <property type="entry name" value="Tetratricopeptide repeat domain"/>
    <property type="match status" value="1"/>
</dbReference>
<dbReference type="GO" id="GO:0032259">
    <property type="term" value="P:methylation"/>
    <property type="evidence" value="ECO:0007669"/>
    <property type="project" value="UniProtKB-KW"/>
</dbReference>
<dbReference type="PANTHER" id="PTHR24422">
    <property type="entry name" value="CHEMOTAXIS PROTEIN METHYLTRANSFERASE"/>
    <property type="match status" value="1"/>
</dbReference>
<keyword evidence="7" id="KW-1185">Reference proteome</keyword>
<evidence type="ECO:0000313" key="6">
    <source>
        <dbReference type="EMBL" id="PWF42493.1"/>
    </source>
</evidence>
<dbReference type="AlphaFoldDB" id="A0A2U2HF10"/>
<sequence>MAERDIAGRDEYLRRMSPVELQALIELVVVPESWMFRDAQAFVAATDFLRARLAARPARTLRVLSLPCAGGEEPYSLAMALADAGVAPGACRIDAVDLSKVALARARDGLYTRNAFRGDDLAFRERHFVAEGADYRIDAALRARINFAEGNLLTIDSVANARCYDVIFCRNLLIYFDEATVAAAIAKLGALLADDGLLFAGYAEVPAFCRHGFEALRQPGAFALHKLGVDGPAPARAQPPRKARPVRPPAARPAPLAPPLAPPAAAPRPDLRPPASPAAPAPQDVRAMLADARTQADQGAFAAAAATCQAVLAGAPDTAEAYFILALVSEFTHDQAAAEGHLRRCVYLQPDHYDALCHLSLRVAQDGNPDEAATLRQRAARVYERRHAGRGVGA</sequence>
<evidence type="ECO:0000259" key="5">
    <source>
        <dbReference type="PROSITE" id="PS50123"/>
    </source>
</evidence>
<dbReference type="SUPFAM" id="SSF48452">
    <property type="entry name" value="TPR-like"/>
    <property type="match status" value="1"/>
</dbReference>
<accession>A0A2U2HF10</accession>
<feature type="region of interest" description="Disordered" evidence="4">
    <location>
        <begin position="232"/>
        <end position="281"/>
    </location>
</feature>
<dbReference type="Gene3D" id="3.40.50.150">
    <property type="entry name" value="Vaccinia Virus protein VP39"/>
    <property type="match status" value="1"/>
</dbReference>
<dbReference type="InterPro" id="IPR011990">
    <property type="entry name" value="TPR-like_helical_dom_sf"/>
</dbReference>
<name>A0A2U2HF10_9BURK</name>
<evidence type="ECO:0000313" key="7">
    <source>
        <dbReference type="Proteomes" id="UP000241421"/>
    </source>
</evidence>
<dbReference type="InterPro" id="IPR000780">
    <property type="entry name" value="CheR_MeTrfase"/>
</dbReference>
<dbReference type="Proteomes" id="UP000241421">
    <property type="component" value="Unassembled WGS sequence"/>
</dbReference>
<dbReference type="OrthoDB" id="9816309at2"/>
<evidence type="ECO:0000256" key="3">
    <source>
        <dbReference type="ARBA" id="ARBA00022691"/>
    </source>
</evidence>
<dbReference type="GO" id="GO:0008757">
    <property type="term" value="F:S-adenosylmethionine-dependent methyltransferase activity"/>
    <property type="evidence" value="ECO:0007669"/>
    <property type="project" value="InterPro"/>
</dbReference>
<evidence type="ECO:0000256" key="2">
    <source>
        <dbReference type="ARBA" id="ARBA00022679"/>
    </source>
</evidence>
<keyword evidence="1 6" id="KW-0489">Methyltransferase</keyword>
<dbReference type="PANTHER" id="PTHR24422:SF19">
    <property type="entry name" value="CHEMOTAXIS PROTEIN METHYLTRANSFERASE"/>
    <property type="match status" value="1"/>
</dbReference>
<comment type="caution">
    <text evidence="6">The sequence shown here is derived from an EMBL/GenBank/DDBJ whole genome shotgun (WGS) entry which is preliminary data.</text>
</comment>
<dbReference type="SUPFAM" id="SSF53335">
    <property type="entry name" value="S-adenosyl-L-methionine-dependent methyltransferases"/>
    <property type="match status" value="1"/>
</dbReference>
<organism evidence="6 7">
    <name type="scientific">Massilia glaciei</name>
    <dbReference type="NCBI Taxonomy" id="1524097"/>
    <lineage>
        <taxon>Bacteria</taxon>
        <taxon>Pseudomonadati</taxon>
        <taxon>Pseudomonadota</taxon>
        <taxon>Betaproteobacteria</taxon>
        <taxon>Burkholderiales</taxon>
        <taxon>Oxalobacteraceae</taxon>
        <taxon>Telluria group</taxon>
        <taxon>Massilia</taxon>
    </lineage>
</organism>
<dbReference type="Pfam" id="PF01739">
    <property type="entry name" value="CheR"/>
    <property type="match status" value="1"/>
</dbReference>
<feature type="domain" description="CheR-type methyltransferase" evidence="5">
    <location>
        <begin position="1"/>
        <end position="204"/>
    </location>
</feature>
<dbReference type="InterPro" id="IPR022642">
    <property type="entry name" value="CheR_C"/>
</dbReference>
<keyword evidence="3" id="KW-0949">S-adenosyl-L-methionine</keyword>
<dbReference type="InterPro" id="IPR050903">
    <property type="entry name" value="Bact_Chemotaxis_MeTrfase"/>
</dbReference>
<protein>
    <submittedName>
        <fullName evidence="6">Methyltransferase</fullName>
    </submittedName>
</protein>
<feature type="compositionally biased region" description="Pro residues" evidence="4">
    <location>
        <begin position="246"/>
        <end position="280"/>
    </location>
</feature>